<comment type="similarity">
    <text evidence="1">Belongs to the SNF2/RAD54 helicase family.</text>
</comment>
<dbReference type="InterPro" id="IPR038718">
    <property type="entry name" value="SNF2-like_sf"/>
</dbReference>
<feature type="domain" description="Helicase ATP-binding" evidence="2">
    <location>
        <begin position="93"/>
        <end position="176"/>
    </location>
</feature>
<dbReference type="InterPro" id="IPR000330">
    <property type="entry name" value="SNF2_N"/>
</dbReference>
<dbReference type="InterPro" id="IPR027417">
    <property type="entry name" value="P-loop_NTPase"/>
</dbReference>
<evidence type="ECO:0000313" key="4">
    <source>
        <dbReference type="Proteomes" id="UP001434883"/>
    </source>
</evidence>
<protein>
    <submittedName>
        <fullName evidence="3">Transcription activator BRG1</fullName>
    </submittedName>
</protein>
<gene>
    <name evidence="3" type="primary">SMARCA4_1</name>
    <name evidence="3" type="ORF">XENOCAPTIV_003979</name>
</gene>
<evidence type="ECO:0000313" key="3">
    <source>
        <dbReference type="EMBL" id="MEQ2206868.1"/>
    </source>
</evidence>
<dbReference type="SUPFAM" id="SSF52540">
    <property type="entry name" value="P-loop containing nucleoside triphosphate hydrolases"/>
    <property type="match status" value="1"/>
</dbReference>
<dbReference type="Pfam" id="PF00176">
    <property type="entry name" value="SNF2-rel_dom"/>
    <property type="match status" value="1"/>
</dbReference>
<feature type="non-terminal residue" evidence="3">
    <location>
        <position position="1"/>
    </location>
</feature>
<keyword evidence="4" id="KW-1185">Reference proteome</keyword>
<evidence type="ECO:0000259" key="2">
    <source>
        <dbReference type="PROSITE" id="PS51192"/>
    </source>
</evidence>
<dbReference type="Gene3D" id="3.40.50.10810">
    <property type="entry name" value="Tandem AAA-ATPase domain"/>
    <property type="match status" value="1"/>
</dbReference>
<proteinExistence type="inferred from homology"/>
<dbReference type="Proteomes" id="UP001434883">
    <property type="component" value="Unassembled WGS sequence"/>
</dbReference>
<dbReference type="PROSITE" id="PS51192">
    <property type="entry name" value="HELICASE_ATP_BIND_1"/>
    <property type="match status" value="1"/>
</dbReference>
<dbReference type="PANTHER" id="PTHR10799">
    <property type="entry name" value="SNF2/RAD54 HELICASE FAMILY"/>
    <property type="match status" value="1"/>
</dbReference>
<dbReference type="SMART" id="SM00487">
    <property type="entry name" value="DEXDc"/>
    <property type="match status" value="1"/>
</dbReference>
<evidence type="ECO:0000256" key="1">
    <source>
        <dbReference type="ARBA" id="ARBA00007025"/>
    </source>
</evidence>
<reference evidence="3 4" key="1">
    <citation type="submission" date="2021-06" db="EMBL/GenBank/DDBJ databases">
        <authorList>
            <person name="Palmer J.M."/>
        </authorList>
    </citation>
    <scope>NUCLEOTIDE SEQUENCE [LARGE SCALE GENOMIC DNA]</scope>
    <source>
        <strain evidence="3 4">XC_2019</strain>
        <tissue evidence="3">Muscle</tissue>
    </source>
</reference>
<sequence length="200" mass="23344">FDHVSYDDRVFLLRSQMLQKVVQLLWDLMERHAKQDVDDEYGSANFNRGLQSYYAVAHAVTEKVEKQSSLMVNGMLKQYQGSPAARRSFVPILRSGKFNVLLTTYEYIIKDKQVLAKIRWKYMIVDEGHRMKNHHCKLTQVLNTHYLAPRRLLLTGTPLQNKLPELWALLNFLLPTIFKSCSTFEQWFNAPFAMTGEKVS</sequence>
<name>A0ABV0RFD9_9TELE</name>
<dbReference type="EMBL" id="JAHRIN010043423">
    <property type="protein sequence ID" value="MEQ2206868.1"/>
    <property type="molecule type" value="Genomic_DNA"/>
</dbReference>
<comment type="caution">
    <text evidence="3">The sequence shown here is derived from an EMBL/GenBank/DDBJ whole genome shotgun (WGS) entry which is preliminary data.</text>
</comment>
<dbReference type="InterPro" id="IPR014001">
    <property type="entry name" value="Helicase_ATP-bd"/>
</dbReference>
<accession>A0ABV0RFD9</accession>
<organism evidence="3 4">
    <name type="scientific">Xenoophorus captivus</name>
    <dbReference type="NCBI Taxonomy" id="1517983"/>
    <lineage>
        <taxon>Eukaryota</taxon>
        <taxon>Metazoa</taxon>
        <taxon>Chordata</taxon>
        <taxon>Craniata</taxon>
        <taxon>Vertebrata</taxon>
        <taxon>Euteleostomi</taxon>
        <taxon>Actinopterygii</taxon>
        <taxon>Neopterygii</taxon>
        <taxon>Teleostei</taxon>
        <taxon>Neoteleostei</taxon>
        <taxon>Acanthomorphata</taxon>
        <taxon>Ovalentaria</taxon>
        <taxon>Atherinomorphae</taxon>
        <taxon>Cyprinodontiformes</taxon>
        <taxon>Goodeidae</taxon>
        <taxon>Xenoophorus</taxon>
    </lineage>
</organism>